<sequence length="251" mass="27418">MIEISGVSKRYDETVVVDDVSITLPRAGITAVVGPNGAGKSTLLTMIGRLVSASAGRIAVDGLDVATTPGDVLARRLSILRQDNHIVSRLTVRDLVAFGRYPSSKGRLTRDDAAHIERALAYLGLEALAERFLDELSGGQRQRAHVATVLCQDTDYVLLDEPLNNLDMKHARDMMRLVRRMADELGKTIVIVLHDINVAATYADRIVAMRDGRIVRSGPPEAIMTSQALAAIYDMEIEVARIGDRMLAIPY</sequence>
<keyword evidence="12" id="KW-1185">Reference proteome</keyword>
<dbReference type="PANTHER" id="PTHR42771">
    <property type="entry name" value="IRON(3+)-HYDROXAMATE IMPORT ATP-BINDING PROTEIN FHUC"/>
    <property type="match status" value="1"/>
</dbReference>
<gene>
    <name evidence="11" type="ORF">ACFPK2_19735</name>
</gene>
<evidence type="ECO:0000256" key="3">
    <source>
        <dbReference type="ARBA" id="ARBA00022475"/>
    </source>
</evidence>
<dbReference type="SUPFAM" id="SSF52540">
    <property type="entry name" value="P-loop containing nucleoside triphosphate hydrolases"/>
    <property type="match status" value="1"/>
</dbReference>
<dbReference type="GO" id="GO:0005524">
    <property type="term" value="F:ATP binding"/>
    <property type="evidence" value="ECO:0007669"/>
    <property type="project" value="UniProtKB-KW"/>
</dbReference>
<comment type="subcellular location">
    <subcellularLocation>
        <location evidence="1">Cell membrane</location>
        <topology evidence="1">Peripheral membrane protein</topology>
    </subcellularLocation>
</comment>
<evidence type="ECO:0000256" key="4">
    <source>
        <dbReference type="ARBA" id="ARBA00022496"/>
    </source>
</evidence>
<evidence type="ECO:0000256" key="5">
    <source>
        <dbReference type="ARBA" id="ARBA00022741"/>
    </source>
</evidence>
<dbReference type="Pfam" id="PF00005">
    <property type="entry name" value="ABC_tran"/>
    <property type="match status" value="1"/>
</dbReference>
<dbReference type="InterPro" id="IPR003439">
    <property type="entry name" value="ABC_transporter-like_ATP-bd"/>
</dbReference>
<feature type="domain" description="ABC transporter" evidence="10">
    <location>
        <begin position="2"/>
        <end position="236"/>
    </location>
</feature>
<keyword evidence="7" id="KW-0408">Iron</keyword>
<keyword evidence="6 11" id="KW-0067">ATP-binding</keyword>
<evidence type="ECO:0000256" key="8">
    <source>
        <dbReference type="ARBA" id="ARBA00023065"/>
    </source>
</evidence>
<dbReference type="Gene3D" id="3.40.50.300">
    <property type="entry name" value="P-loop containing nucleotide triphosphate hydrolases"/>
    <property type="match status" value="1"/>
</dbReference>
<dbReference type="InterPro" id="IPR003593">
    <property type="entry name" value="AAA+_ATPase"/>
</dbReference>
<keyword evidence="3" id="KW-1003">Cell membrane</keyword>
<comment type="caution">
    <text evidence="11">The sequence shown here is derived from an EMBL/GenBank/DDBJ whole genome shotgun (WGS) entry which is preliminary data.</text>
</comment>
<dbReference type="SMART" id="SM00382">
    <property type="entry name" value="AAA"/>
    <property type="match status" value="1"/>
</dbReference>
<evidence type="ECO:0000313" key="12">
    <source>
        <dbReference type="Proteomes" id="UP001595976"/>
    </source>
</evidence>
<evidence type="ECO:0000259" key="10">
    <source>
        <dbReference type="PROSITE" id="PS50893"/>
    </source>
</evidence>
<reference evidence="12" key="1">
    <citation type="journal article" date="2019" name="Int. J. Syst. Evol. Microbiol.">
        <title>The Global Catalogue of Microorganisms (GCM) 10K type strain sequencing project: providing services to taxonomists for standard genome sequencing and annotation.</title>
        <authorList>
            <consortium name="The Broad Institute Genomics Platform"/>
            <consortium name="The Broad Institute Genome Sequencing Center for Infectious Disease"/>
            <person name="Wu L."/>
            <person name="Ma J."/>
        </authorList>
    </citation>
    <scope>NUCLEOTIDE SEQUENCE [LARGE SCALE GENOMIC DNA]</scope>
    <source>
        <strain evidence="12">CGMCC 1.15643</strain>
    </source>
</reference>
<dbReference type="EMBL" id="JBHSLI010000009">
    <property type="protein sequence ID" value="MFC5295230.1"/>
    <property type="molecule type" value="Genomic_DNA"/>
</dbReference>
<accession>A0ABW0F9N0</accession>
<dbReference type="CDD" id="cd03214">
    <property type="entry name" value="ABC_Iron-Siderophores_B12_Hemin"/>
    <property type="match status" value="1"/>
</dbReference>
<keyword evidence="9" id="KW-0472">Membrane</keyword>
<evidence type="ECO:0000256" key="6">
    <source>
        <dbReference type="ARBA" id="ARBA00022840"/>
    </source>
</evidence>
<evidence type="ECO:0000256" key="7">
    <source>
        <dbReference type="ARBA" id="ARBA00023004"/>
    </source>
</evidence>
<evidence type="ECO:0000313" key="11">
    <source>
        <dbReference type="EMBL" id="MFC5295230.1"/>
    </source>
</evidence>
<keyword evidence="2" id="KW-0813">Transport</keyword>
<keyword evidence="4" id="KW-0410">Iron transport</keyword>
<dbReference type="InterPro" id="IPR051535">
    <property type="entry name" value="Siderophore_ABC-ATPase"/>
</dbReference>
<evidence type="ECO:0000256" key="1">
    <source>
        <dbReference type="ARBA" id="ARBA00004202"/>
    </source>
</evidence>
<protein>
    <submittedName>
        <fullName evidence="11">ABC transporter ATP-binding protein</fullName>
    </submittedName>
</protein>
<keyword evidence="5" id="KW-0547">Nucleotide-binding</keyword>
<name>A0ABW0F9N0_9HYPH</name>
<keyword evidence="8" id="KW-0406">Ion transport</keyword>
<evidence type="ECO:0000256" key="2">
    <source>
        <dbReference type="ARBA" id="ARBA00022448"/>
    </source>
</evidence>
<dbReference type="InterPro" id="IPR027417">
    <property type="entry name" value="P-loop_NTPase"/>
</dbReference>
<proteinExistence type="predicted"/>
<dbReference type="PROSITE" id="PS50893">
    <property type="entry name" value="ABC_TRANSPORTER_2"/>
    <property type="match status" value="1"/>
</dbReference>
<dbReference type="Proteomes" id="UP001595976">
    <property type="component" value="Unassembled WGS sequence"/>
</dbReference>
<evidence type="ECO:0000256" key="9">
    <source>
        <dbReference type="ARBA" id="ARBA00023136"/>
    </source>
</evidence>
<organism evidence="11 12">
    <name type="scientific">Bosea minatitlanensis</name>
    <dbReference type="NCBI Taxonomy" id="128782"/>
    <lineage>
        <taxon>Bacteria</taxon>
        <taxon>Pseudomonadati</taxon>
        <taxon>Pseudomonadota</taxon>
        <taxon>Alphaproteobacteria</taxon>
        <taxon>Hyphomicrobiales</taxon>
        <taxon>Boseaceae</taxon>
        <taxon>Bosea</taxon>
    </lineage>
</organism>
<dbReference type="PANTHER" id="PTHR42771:SF3">
    <property type="entry name" value="PETROBACTIN IMPORT ATP-BINDING PROTEIN YCLP"/>
    <property type="match status" value="1"/>
</dbReference>
<dbReference type="RefSeq" id="WP_260349279.1">
    <property type="nucleotide sequence ID" value="NZ_JAOAOS010000010.1"/>
</dbReference>